<evidence type="ECO:0000256" key="1">
    <source>
        <dbReference type="ARBA" id="ARBA00022603"/>
    </source>
</evidence>
<feature type="binding site" evidence="5">
    <location>
        <position position="40"/>
    </location>
    <ligand>
        <name>S-adenosyl-L-methionine</name>
        <dbReference type="ChEBI" id="CHEBI:59789"/>
    </ligand>
</feature>
<comment type="catalytic activity">
    <reaction evidence="5">
        <text>a 3-(all-trans-polyprenyl)benzene-1,2-diol + S-adenosyl-L-methionine = a 2-methoxy-6-(all-trans-polyprenyl)phenol + S-adenosyl-L-homocysteine + H(+)</text>
        <dbReference type="Rhea" id="RHEA:31411"/>
        <dbReference type="Rhea" id="RHEA-COMP:9550"/>
        <dbReference type="Rhea" id="RHEA-COMP:9551"/>
        <dbReference type="ChEBI" id="CHEBI:15378"/>
        <dbReference type="ChEBI" id="CHEBI:57856"/>
        <dbReference type="ChEBI" id="CHEBI:59789"/>
        <dbReference type="ChEBI" id="CHEBI:62729"/>
        <dbReference type="ChEBI" id="CHEBI:62731"/>
        <dbReference type="EC" id="2.1.1.222"/>
    </reaction>
</comment>
<dbReference type="KEGG" id="ntg:NSCAC_0379"/>
<dbReference type="EMBL" id="LR778175">
    <property type="protein sequence ID" value="CAB1274859.1"/>
    <property type="molecule type" value="Genomic_DNA"/>
</dbReference>
<evidence type="ECO:0000256" key="5">
    <source>
        <dbReference type="HAMAP-Rule" id="MF_00472"/>
    </source>
</evidence>
<dbReference type="SUPFAM" id="SSF53335">
    <property type="entry name" value="S-adenosyl-L-methionine-dependent methyltransferases"/>
    <property type="match status" value="1"/>
</dbReference>
<feature type="binding site" evidence="5">
    <location>
        <position position="80"/>
    </location>
    <ligand>
        <name>S-adenosyl-L-methionine</name>
        <dbReference type="ChEBI" id="CHEBI:59789"/>
    </ligand>
</feature>
<dbReference type="HAMAP" id="MF_00472">
    <property type="entry name" value="UbiG"/>
    <property type="match status" value="1"/>
</dbReference>
<dbReference type="EC" id="2.1.1.64" evidence="5"/>
<protein>
    <recommendedName>
        <fullName evidence="5">Ubiquinone biosynthesis O-methyltransferase</fullName>
    </recommendedName>
    <alternativeName>
        <fullName evidence="5">2-polyprenyl-6-hydroxyphenol methylase</fullName>
        <ecNumber evidence="5">2.1.1.222</ecNumber>
    </alternativeName>
    <alternativeName>
        <fullName evidence="5">3-demethylubiquinone 3-O-methyltransferase</fullName>
        <ecNumber evidence="5">2.1.1.64</ecNumber>
    </alternativeName>
</protein>
<dbReference type="InterPro" id="IPR029063">
    <property type="entry name" value="SAM-dependent_MTases_sf"/>
</dbReference>
<evidence type="ECO:0000256" key="3">
    <source>
        <dbReference type="ARBA" id="ARBA00022688"/>
    </source>
</evidence>
<keyword evidence="1 5" id="KW-0489">Methyltransferase</keyword>
<dbReference type="Gene3D" id="3.40.50.150">
    <property type="entry name" value="Vaccinia Virus protein VP39"/>
    <property type="match status" value="1"/>
</dbReference>
<dbReference type="Proteomes" id="UP000516072">
    <property type="component" value="Chromosome"/>
</dbReference>
<accession>A0A7G1Q889</accession>
<dbReference type="InterPro" id="IPR013216">
    <property type="entry name" value="Methyltransf_11"/>
</dbReference>
<keyword evidence="8" id="KW-1185">Reference proteome</keyword>
<dbReference type="NCBIfam" id="TIGR01983">
    <property type="entry name" value="UbiG"/>
    <property type="match status" value="1"/>
</dbReference>
<dbReference type="GO" id="GO:0010420">
    <property type="term" value="F:polyprenyldihydroxybenzoate methyltransferase activity"/>
    <property type="evidence" value="ECO:0007669"/>
    <property type="project" value="InterPro"/>
</dbReference>
<sequence>MNKQLVNVDLQEIGRFNTLAHNWWESKGEFRTLHHINPIRMKYICSHSCLVGKKALDVGCGGGLLTESLAKLGSEVTGIDLGYDLLTVARLHALESGLGIDYQQISVEDLASEKSQSFDIITCLEMLEHVPDPAGIIHACAQLLKPGGIFFFSTLNRTLKGYLFGVVGAEYIGRIIPKGTHDYKRFILPSELESWCRLEHLNIEEFIGLHYNPINQTCWLNSDISVNYIGYAIKS</sequence>
<keyword evidence="7" id="KW-0830">Ubiquinone</keyword>
<comment type="catalytic activity">
    <reaction evidence="5">
        <text>a 3-demethylubiquinol + S-adenosyl-L-methionine = a ubiquinol + S-adenosyl-L-homocysteine + H(+)</text>
        <dbReference type="Rhea" id="RHEA:44380"/>
        <dbReference type="Rhea" id="RHEA-COMP:9566"/>
        <dbReference type="Rhea" id="RHEA-COMP:10914"/>
        <dbReference type="ChEBI" id="CHEBI:15378"/>
        <dbReference type="ChEBI" id="CHEBI:17976"/>
        <dbReference type="ChEBI" id="CHEBI:57856"/>
        <dbReference type="ChEBI" id="CHEBI:59789"/>
        <dbReference type="ChEBI" id="CHEBI:84422"/>
        <dbReference type="EC" id="2.1.1.64"/>
    </reaction>
</comment>
<dbReference type="PANTHER" id="PTHR43464:SF19">
    <property type="entry name" value="UBIQUINONE BIOSYNTHESIS O-METHYLTRANSFERASE, MITOCHONDRIAL"/>
    <property type="match status" value="1"/>
</dbReference>
<evidence type="ECO:0000313" key="7">
    <source>
        <dbReference type="EMBL" id="CAB1274859.1"/>
    </source>
</evidence>
<dbReference type="GO" id="GO:0032259">
    <property type="term" value="P:methylation"/>
    <property type="evidence" value="ECO:0007669"/>
    <property type="project" value="UniProtKB-KW"/>
</dbReference>
<name>A0A7G1Q889_9GAMM</name>
<dbReference type="InterPro" id="IPR010233">
    <property type="entry name" value="UbiG_MeTrfase"/>
</dbReference>
<feature type="binding site" evidence="5">
    <location>
        <position position="59"/>
    </location>
    <ligand>
        <name>S-adenosyl-L-methionine</name>
        <dbReference type="ChEBI" id="CHEBI:59789"/>
    </ligand>
</feature>
<evidence type="ECO:0000259" key="6">
    <source>
        <dbReference type="Pfam" id="PF08241"/>
    </source>
</evidence>
<dbReference type="FunFam" id="3.40.50.150:FF:000028">
    <property type="entry name" value="Ubiquinone biosynthesis O-methyltransferase"/>
    <property type="match status" value="1"/>
</dbReference>
<keyword evidence="4 5" id="KW-0949">S-adenosyl-L-methionine</keyword>
<comment type="function">
    <text evidence="5">O-methyltransferase that catalyzes the 2 O-methylation steps in the ubiquinone biosynthetic pathway.</text>
</comment>
<keyword evidence="3 5" id="KW-0831">Ubiquinone biosynthesis</keyword>
<dbReference type="CDD" id="cd02440">
    <property type="entry name" value="AdoMet_MTases"/>
    <property type="match status" value="1"/>
</dbReference>
<organism evidence="7 8">
    <name type="scientific">Candidatus Nitrosacidococcus tergens</name>
    <dbReference type="NCBI Taxonomy" id="553981"/>
    <lineage>
        <taxon>Bacteria</taxon>
        <taxon>Pseudomonadati</taxon>
        <taxon>Pseudomonadota</taxon>
        <taxon>Gammaproteobacteria</taxon>
        <taxon>Chromatiales</taxon>
        <taxon>Chromatiaceae</taxon>
        <taxon>Candidatus Nitrosacidococcus</taxon>
    </lineage>
</organism>
<feature type="domain" description="Methyltransferase type 11" evidence="6">
    <location>
        <begin position="56"/>
        <end position="152"/>
    </location>
</feature>
<evidence type="ECO:0000256" key="2">
    <source>
        <dbReference type="ARBA" id="ARBA00022679"/>
    </source>
</evidence>
<comment type="similarity">
    <text evidence="5">Belongs to the methyltransferase superfamily. UbiG/COQ3 family.</text>
</comment>
<dbReference type="GO" id="GO:0061542">
    <property type="term" value="F:3-demethylubiquinol 3-O-methyltransferase activity"/>
    <property type="evidence" value="ECO:0007669"/>
    <property type="project" value="UniProtKB-UniRule"/>
</dbReference>
<reference evidence="7 8" key="1">
    <citation type="submission" date="2020-03" db="EMBL/GenBank/DDBJ databases">
        <authorList>
            <person name="Picone N."/>
        </authorList>
    </citation>
    <scope>NUCLEOTIDE SEQUENCE [LARGE SCALE GENOMIC DNA]</scope>
    <source>
        <strain evidence="7">NSCAC1</strain>
    </source>
</reference>
<dbReference type="Pfam" id="PF08241">
    <property type="entry name" value="Methyltransf_11"/>
    <property type="match status" value="1"/>
</dbReference>
<dbReference type="AlphaFoldDB" id="A0A7G1Q889"/>
<dbReference type="PANTHER" id="PTHR43464">
    <property type="entry name" value="METHYLTRANSFERASE"/>
    <property type="match status" value="1"/>
</dbReference>
<dbReference type="UniPathway" id="UPA00232"/>
<evidence type="ECO:0000256" key="4">
    <source>
        <dbReference type="ARBA" id="ARBA00022691"/>
    </source>
</evidence>
<dbReference type="RefSeq" id="WP_197744742.1">
    <property type="nucleotide sequence ID" value="NZ_LR778175.1"/>
</dbReference>
<comment type="pathway">
    <text evidence="5">Cofactor biosynthesis; ubiquinone biosynthesis.</text>
</comment>
<feature type="binding site" evidence="5">
    <location>
        <position position="124"/>
    </location>
    <ligand>
        <name>S-adenosyl-L-methionine</name>
        <dbReference type="ChEBI" id="CHEBI:59789"/>
    </ligand>
</feature>
<keyword evidence="2 5" id="KW-0808">Transferase</keyword>
<gene>
    <name evidence="5 7" type="primary">ubiG</name>
    <name evidence="7" type="ORF">NSCAC_0379</name>
</gene>
<dbReference type="EC" id="2.1.1.222" evidence="5"/>
<dbReference type="GO" id="GO:0102208">
    <property type="term" value="F:2-polyprenyl-6-hydroxyphenol methylase activity"/>
    <property type="evidence" value="ECO:0007669"/>
    <property type="project" value="UniProtKB-EC"/>
</dbReference>
<evidence type="ECO:0000313" key="8">
    <source>
        <dbReference type="Proteomes" id="UP000516072"/>
    </source>
</evidence>
<proteinExistence type="inferred from homology"/>